<dbReference type="AlphaFoldDB" id="A0A371FMK4"/>
<evidence type="ECO:0000313" key="2">
    <source>
        <dbReference type="EMBL" id="RDX79303.1"/>
    </source>
</evidence>
<evidence type="ECO:0000256" key="1">
    <source>
        <dbReference type="SAM" id="MobiDB-lite"/>
    </source>
</evidence>
<organism evidence="2 3">
    <name type="scientific">Mucuna pruriens</name>
    <name type="common">Velvet bean</name>
    <name type="synonym">Dolichos pruriens</name>
    <dbReference type="NCBI Taxonomy" id="157652"/>
    <lineage>
        <taxon>Eukaryota</taxon>
        <taxon>Viridiplantae</taxon>
        <taxon>Streptophyta</taxon>
        <taxon>Embryophyta</taxon>
        <taxon>Tracheophyta</taxon>
        <taxon>Spermatophyta</taxon>
        <taxon>Magnoliopsida</taxon>
        <taxon>eudicotyledons</taxon>
        <taxon>Gunneridae</taxon>
        <taxon>Pentapetalae</taxon>
        <taxon>rosids</taxon>
        <taxon>fabids</taxon>
        <taxon>Fabales</taxon>
        <taxon>Fabaceae</taxon>
        <taxon>Papilionoideae</taxon>
        <taxon>50 kb inversion clade</taxon>
        <taxon>NPAAA clade</taxon>
        <taxon>indigoferoid/millettioid clade</taxon>
        <taxon>Phaseoleae</taxon>
        <taxon>Mucuna</taxon>
    </lineage>
</organism>
<gene>
    <name evidence="2" type="ORF">CR513_40289</name>
</gene>
<proteinExistence type="predicted"/>
<feature type="region of interest" description="Disordered" evidence="1">
    <location>
        <begin position="1"/>
        <end position="31"/>
    </location>
</feature>
<keyword evidence="3" id="KW-1185">Reference proteome</keyword>
<reference evidence="2" key="1">
    <citation type="submission" date="2018-05" db="EMBL/GenBank/DDBJ databases">
        <title>Draft genome of Mucuna pruriens seed.</title>
        <authorList>
            <person name="Nnadi N.E."/>
            <person name="Vos R."/>
            <person name="Hasami M.H."/>
            <person name="Devisetty U.K."/>
            <person name="Aguiy J.C."/>
        </authorList>
    </citation>
    <scope>NUCLEOTIDE SEQUENCE [LARGE SCALE GENOMIC DNA]</scope>
    <source>
        <strain evidence="2">JCA_2017</strain>
    </source>
</reference>
<comment type="caution">
    <text evidence="2">The sequence shown here is derived from an EMBL/GenBank/DDBJ whole genome shotgun (WGS) entry which is preliminary data.</text>
</comment>
<feature type="compositionally biased region" description="Polar residues" evidence="1">
    <location>
        <begin position="18"/>
        <end position="31"/>
    </location>
</feature>
<accession>A0A371FMK4</accession>
<sequence>MTELKSCQAEVNPDSAKMAQSRNGFSLDNFY</sequence>
<dbReference type="Proteomes" id="UP000257109">
    <property type="component" value="Unassembled WGS sequence"/>
</dbReference>
<protein>
    <submittedName>
        <fullName evidence="2">Uncharacterized protein</fullName>
    </submittedName>
</protein>
<evidence type="ECO:0000313" key="3">
    <source>
        <dbReference type="Proteomes" id="UP000257109"/>
    </source>
</evidence>
<dbReference type="EMBL" id="QJKJ01008584">
    <property type="protein sequence ID" value="RDX79303.1"/>
    <property type="molecule type" value="Genomic_DNA"/>
</dbReference>
<name>A0A371FMK4_MUCPR</name>